<gene>
    <name evidence="1" type="ORF">A2319_03240</name>
</gene>
<dbReference type="AlphaFoldDB" id="A0A1G2BAI9"/>
<dbReference type="Proteomes" id="UP000176420">
    <property type="component" value="Unassembled WGS sequence"/>
</dbReference>
<evidence type="ECO:0000313" key="1">
    <source>
        <dbReference type="EMBL" id="OGY86171.1"/>
    </source>
</evidence>
<dbReference type="SUPFAM" id="SSF53448">
    <property type="entry name" value="Nucleotide-diphospho-sugar transferases"/>
    <property type="match status" value="1"/>
</dbReference>
<protein>
    <submittedName>
        <fullName evidence="1">Uncharacterized protein</fullName>
    </submittedName>
</protein>
<organism evidence="1 2">
    <name type="scientific">Candidatus Kerfeldbacteria bacterium RIFOXYB2_FULL_38_14</name>
    <dbReference type="NCBI Taxonomy" id="1798547"/>
    <lineage>
        <taxon>Bacteria</taxon>
        <taxon>Candidatus Kerfeldiibacteriota</taxon>
    </lineage>
</organism>
<reference evidence="1 2" key="1">
    <citation type="journal article" date="2016" name="Nat. Commun.">
        <title>Thousands of microbial genomes shed light on interconnected biogeochemical processes in an aquifer system.</title>
        <authorList>
            <person name="Anantharaman K."/>
            <person name="Brown C.T."/>
            <person name="Hug L.A."/>
            <person name="Sharon I."/>
            <person name="Castelle C.J."/>
            <person name="Probst A.J."/>
            <person name="Thomas B.C."/>
            <person name="Singh A."/>
            <person name="Wilkins M.J."/>
            <person name="Karaoz U."/>
            <person name="Brodie E.L."/>
            <person name="Williams K.H."/>
            <person name="Hubbard S.S."/>
            <person name="Banfield J.F."/>
        </authorList>
    </citation>
    <scope>NUCLEOTIDE SEQUENCE [LARGE SCALE GENOMIC DNA]</scope>
</reference>
<accession>A0A1G2BAI9</accession>
<evidence type="ECO:0000313" key="2">
    <source>
        <dbReference type="Proteomes" id="UP000176420"/>
    </source>
</evidence>
<name>A0A1G2BAI9_9BACT</name>
<dbReference type="EMBL" id="MHKI01000024">
    <property type="protein sequence ID" value="OGY86171.1"/>
    <property type="molecule type" value="Genomic_DNA"/>
</dbReference>
<dbReference type="InterPro" id="IPR029044">
    <property type="entry name" value="Nucleotide-diphossugar_trans"/>
</dbReference>
<comment type="caution">
    <text evidence="1">The sequence shown here is derived from an EMBL/GenBank/DDBJ whole genome shotgun (WGS) entry which is preliminary data.</text>
</comment>
<sequence>MTPIIKQEGRTKIFIKTPQEIEDAMNQGLEKQKMEAVERKKKWIEDALAKKLVEEEPNKKTRVIITVPLYREFDEIVPQLESLARQTVSPENFEVIILVNNKPEAEKENSEAYKDNQKTLQVGKRLHSEKEPLDLNEYREKVLSYVKANGIAVHMIDQSSVGTLHDIAEIRNEIDQEAYRRLLLTDIGDQGVITWLDADTLVEARYVEKILNAFKDPNLDSLFVDLDFFANKGADEKIFQHTYDYQYGMQYRQFGSLLGCPKEFSHVGGCQMVVRAAVLPKIGDIRCLDKRNHVGETDYMSEVLSLGTNSKHAENIWVHTKDRAKQDGLTYSHSRYLSVKDPIHHPNRQPRFSYQVVMEQAAIIKKQLNLMIHKNELTQARATTYHEEALRRILSAIGIKDVTTANANGIDYNWITIQGVFREQYGELWQSAKPVDHIEDILMVLRNFINNESELSALEQCIQESIQKSESHLEAVQYFFRGIISSAYEQGLNKIHFSDDPIAEEFFSQNPWAEKKLNELLNKCHNQEDVMLELQKEFPDYFSDFEQTPCRKAVATLQGISVFLKKVRNHPAQFPVANKFFTETFWQKEIDLNSFIQGIKIENNDAIVNQ</sequence>
<dbReference type="Gene3D" id="3.90.550.10">
    <property type="entry name" value="Spore Coat Polysaccharide Biosynthesis Protein SpsA, Chain A"/>
    <property type="match status" value="1"/>
</dbReference>
<proteinExistence type="predicted"/>